<dbReference type="AlphaFoldDB" id="M5FP64"/>
<dbReference type="HOGENOM" id="CLU_2126900_0_0_1"/>
<proteinExistence type="predicted"/>
<evidence type="ECO:0000256" key="1">
    <source>
        <dbReference type="SAM" id="MobiDB-lite"/>
    </source>
</evidence>
<evidence type="ECO:0000313" key="2">
    <source>
        <dbReference type="EMBL" id="EJT98260.1"/>
    </source>
</evidence>
<dbReference type="OrthoDB" id="1716625at2759"/>
<dbReference type="GeneID" id="63688875"/>
<accession>M5FP64</accession>
<sequence length="114" mass="12852">MPLEFCFTSPTSPPLSDEHLPRSPSSFAQDNAGPVETERGEREWWSHRFKQVVNEFLRDRGYRPDIVEIQAGPTGTLAQRKEKPDRRKKMSTVHQGVPAPLTLVTASAVNTKHS</sequence>
<feature type="region of interest" description="Disordered" evidence="1">
    <location>
        <begin position="73"/>
        <end position="99"/>
    </location>
</feature>
<dbReference type="Proteomes" id="UP000030653">
    <property type="component" value="Unassembled WGS sequence"/>
</dbReference>
<reference evidence="2 3" key="1">
    <citation type="journal article" date="2012" name="Science">
        <title>The Paleozoic origin of enzymatic lignin decomposition reconstructed from 31 fungal genomes.</title>
        <authorList>
            <person name="Floudas D."/>
            <person name="Binder M."/>
            <person name="Riley R."/>
            <person name="Barry K."/>
            <person name="Blanchette R.A."/>
            <person name="Henrissat B."/>
            <person name="Martinez A.T."/>
            <person name="Otillar R."/>
            <person name="Spatafora J.W."/>
            <person name="Yadav J.S."/>
            <person name="Aerts A."/>
            <person name="Benoit I."/>
            <person name="Boyd A."/>
            <person name="Carlson A."/>
            <person name="Copeland A."/>
            <person name="Coutinho P.M."/>
            <person name="de Vries R.P."/>
            <person name="Ferreira P."/>
            <person name="Findley K."/>
            <person name="Foster B."/>
            <person name="Gaskell J."/>
            <person name="Glotzer D."/>
            <person name="Gorecki P."/>
            <person name="Heitman J."/>
            <person name="Hesse C."/>
            <person name="Hori C."/>
            <person name="Igarashi K."/>
            <person name="Jurgens J.A."/>
            <person name="Kallen N."/>
            <person name="Kersten P."/>
            <person name="Kohler A."/>
            <person name="Kuees U."/>
            <person name="Kumar T.K.A."/>
            <person name="Kuo A."/>
            <person name="LaButti K."/>
            <person name="Larrondo L.F."/>
            <person name="Lindquist E."/>
            <person name="Ling A."/>
            <person name="Lombard V."/>
            <person name="Lucas S."/>
            <person name="Lundell T."/>
            <person name="Martin R."/>
            <person name="McLaughlin D.J."/>
            <person name="Morgenstern I."/>
            <person name="Morin E."/>
            <person name="Murat C."/>
            <person name="Nagy L.G."/>
            <person name="Nolan M."/>
            <person name="Ohm R.A."/>
            <person name="Patyshakuliyeva A."/>
            <person name="Rokas A."/>
            <person name="Ruiz-Duenas F.J."/>
            <person name="Sabat G."/>
            <person name="Salamov A."/>
            <person name="Samejima M."/>
            <person name="Schmutz J."/>
            <person name="Slot J.C."/>
            <person name="St John F."/>
            <person name="Stenlid J."/>
            <person name="Sun H."/>
            <person name="Sun S."/>
            <person name="Syed K."/>
            <person name="Tsang A."/>
            <person name="Wiebenga A."/>
            <person name="Young D."/>
            <person name="Pisabarro A."/>
            <person name="Eastwood D.C."/>
            <person name="Martin F."/>
            <person name="Cullen D."/>
            <person name="Grigoriev I.V."/>
            <person name="Hibbett D.S."/>
        </authorList>
    </citation>
    <scope>NUCLEOTIDE SEQUENCE [LARGE SCALE GENOMIC DNA]</scope>
    <source>
        <strain evidence="2 3">DJM-731 SS1</strain>
    </source>
</reference>
<dbReference type="RefSeq" id="XP_040625158.1">
    <property type="nucleotide sequence ID" value="XM_040773813.1"/>
</dbReference>
<feature type="region of interest" description="Disordered" evidence="1">
    <location>
        <begin position="1"/>
        <end position="41"/>
    </location>
</feature>
<keyword evidence="3" id="KW-1185">Reference proteome</keyword>
<evidence type="ECO:0000313" key="3">
    <source>
        <dbReference type="Proteomes" id="UP000030653"/>
    </source>
</evidence>
<protein>
    <submittedName>
        <fullName evidence="2">Uncharacterized protein</fullName>
    </submittedName>
</protein>
<feature type="non-terminal residue" evidence="2">
    <location>
        <position position="114"/>
    </location>
</feature>
<dbReference type="EMBL" id="JH795874">
    <property type="protein sequence ID" value="EJT98260.1"/>
    <property type="molecule type" value="Genomic_DNA"/>
</dbReference>
<gene>
    <name evidence="2" type="ORF">DACRYDRAFT_24719</name>
</gene>
<name>M5FP64_DACPD</name>
<organism evidence="2 3">
    <name type="scientific">Dacryopinax primogenitus (strain DJM 731)</name>
    <name type="common">Brown rot fungus</name>
    <dbReference type="NCBI Taxonomy" id="1858805"/>
    <lineage>
        <taxon>Eukaryota</taxon>
        <taxon>Fungi</taxon>
        <taxon>Dikarya</taxon>
        <taxon>Basidiomycota</taxon>
        <taxon>Agaricomycotina</taxon>
        <taxon>Dacrymycetes</taxon>
        <taxon>Dacrymycetales</taxon>
        <taxon>Dacrymycetaceae</taxon>
        <taxon>Dacryopinax</taxon>
    </lineage>
</organism>